<evidence type="ECO:0000313" key="2">
    <source>
        <dbReference type="Proteomes" id="UP001281761"/>
    </source>
</evidence>
<accession>A0ABQ9X3D4</accession>
<comment type="caution">
    <text evidence="1">The sequence shown here is derived from an EMBL/GenBank/DDBJ whole genome shotgun (WGS) entry which is preliminary data.</text>
</comment>
<sequence length="334" mass="38557">MSGQSDEEPLFMTVPMQAVWSIDTVSSVVSSIVDFVRRGGELTVQHGIKISAYLQRVEPGHPGSLLAPTDLFYRLAPSEGNRCNGLKDVLLTLLGNKQQIAADAALRLMVSILHYGHDYQRLEFAETDIFWWLPADFQTTKMEELPDRMILFAEAVNDIVAMTTPDHIAGISKQRHSSLDYIHHQILHKVIRAVEPFLWTVSRHWGRIPEHEDQRFVSVLFSLLVRVAPFHGPTTEFVRHLPVHMILGTWMEEFTELSMVVNCIYSLRQGHREWRRHWSWDVRQRGKEATRRQRAEGFEDEVERCVNLQRSHGYFSVLFKEIFVDVGGNVRMGQ</sequence>
<proteinExistence type="predicted"/>
<evidence type="ECO:0000313" key="1">
    <source>
        <dbReference type="EMBL" id="KAK2946274.1"/>
    </source>
</evidence>
<keyword evidence="2" id="KW-1185">Reference proteome</keyword>
<dbReference type="Proteomes" id="UP001281761">
    <property type="component" value="Unassembled WGS sequence"/>
</dbReference>
<gene>
    <name evidence="1" type="ORF">BLNAU_18795</name>
</gene>
<name>A0ABQ9X3D4_9EUKA</name>
<protein>
    <submittedName>
        <fullName evidence="1">Uncharacterized protein</fullName>
    </submittedName>
</protein>
<organism evidence="1 2">
    <name type="scientific">Blattamonas nauphoetae</name>
    <dbReference type="NCBI Taxonomy" id="2049346"/>
    <lineage>
        <taxon>Eukaryota</taxon>
        <taxon>Metamonada</taxon>
        <taxon>Preaxostyla</taxon>
        <taxon>Oxymonadida</taxon>
        <taxon>Blattamonas</taxon>
    </lineage>
</organism>
<dbReference type="EMBL" id="JARBJD010000232">
    <property type="protein sequence ID" value="KAK2946274.1"/>
    <property type="molecule type" value="Genomic_DNA"/>
</dbReference>
<reference evidence="1 2" key="1">
    <citation type="journal article" date="2022" name="bioRxiv">
        <title>Genomics of Preaxostyla Flagellates Illuminates Evolutionary Transitions and the Path Towards Mitochondrial Loss.</title>
        <authorList>
            <person name="Novak L.V.F."/>
            <person name="Treitli S.C."/>
            <person name="Pyrih J."/>
            <person name="Halakuc P."/>
            <person name="Pipaliya S.V."/>
            <person name="Vacek V."/>
            <person name="Brzon O."/>
            <person name="Soukal P."/>
            <person name="Eme L."/>
            <person name="Dacks J.B."/>
            <person name="Karnkowska A."/>
            <person name="Elias M."/>
            <person name="Hampl V."/>
        </authorList>
    </citation>
    <scope>NUCLEOTIDE SEQUENCE [LARGE SCALE GENOMIC DNA]</scope>
    <source>
        <strain evidence="1">NAU3</strain>
        <tissue evidence="1">Gut</tissue>
    </source>
</reference>